<reference evidence="3" key="2">
    <citation type="submission" date="2017-06" db="EMBL/GenBank/DDBJ databases">
        <title>WGS assembly of Brachypodium distachyon.</title>
        <authorList>
            <consortium name="The International Brachypodium Initiative"/>
            <person name="Lucas S."/>
            <person name="Harmon-Smith M."/>
            <person name="Lail K."/>
            <person name="Tice H."/>
            <person name="Grimwood J."/>
            <person name="Bruce D."/>
            <person name="Barry K."/>
            <person name="Shu S."/>
            <person name="Lindquist E."/>
            <person name="Wang M."/>
            <person name="Pitluck S."/>
            <person name="Vogel J.P."/>
            <person name="Garvin D.F."/>
            <person name="Mockler T.C."/>
            <person name="Schmutz J."/>
            <person name="Rokhsar D."/>
            <person name="Bevan M.W."/>
        </authorList>
    </citation>
    <scope>NUCLEOTIDE SEQUENCE</scope>
    <source>
        <strain evidence="3">Bd21</strain>
    </source>
</reference>
<evidence type="ECO:0000256" key="2">
    <source>
        <dbReference type="SAM" id="SignalP"/>
    </source>
</evidence>
<dbReference type="STRING" id="15368.A0A0Q3MLI1"/>
<dbReference type="PANTHER" id="PTHR34467">
    <property type="entry name" value="TRANSMEMBRANE PROTEIN"/>
    <property type="match status" value="1"/>
</dbReference>
<dbReference type="OrthoDB" id="1681778at2759"/>
<dbReference type="PANTHER" id="PTHR34467:SF1">
    <property type="entry name" value="OS05G0542300 PROTEIN"/>
    <property type="match status" value="1"/>
</dbReference>
<feature type="region of interest" description="Disordered" evidence="1">
    <location>
        <begin position="70"/>
        <end position="89"/>
    </location>
</feature>
<proteinExistence type="predicted"/>
<name>A0A0Q3MLI1_BRADI</name>
<organism evidence="3">
    <name type="scientific">Brachypodium distachyon</name>
    <name type="common">Purple false brome</name>
    <name type="synonym">Trachynia distachya</name>
    <dbReference type="NCBI Taxonomy" id="15368"/>
    <lineage>
        <taxon>Eukaryota</taxon>
        <taxon>Viridiplantae</taxon>
        <taxon>Streptophyta</taxon>
        <taxon>Embryophyta</taxon>
        <taxon>Tracheophyta</taxon>
        <taxon>Spermatophyta</taxon>
        <taxon>Magnoliopsida</taxon>
        <taxon>Liliopsida</taxon>
        <taxon>Poales</taxon>
        <taxon>Poaceae</taxon>
        <taxon>BOP clade</taxon>
        <taxon>Pooideae</taxon>
        <taxon>Stipodae</taxon>
        <taxon>Brachypodieae</taxon>
        <taxon>Brachypodium</taxon>
    </lineage>
</organism>
<reference evidence="4" key="3">
    <citation type="submission" date="2018-08" db="UniProtKB">
        <authorList>
            <consortium name="EnsemblPlants"/>
        </authorList>
    </citation>
    <scope>IDENTIFICATION</scope>
    <source>
        <strain evidence="4">cv. Bd21</strain>
    </source>
</reference>
<evidence type="ECO:0000313" key="4">
    <source>
        <dbReference type="EnsemblPlants" id="KQK05118"/>
    </source>
</evidence>
<keyword evidence="2" id="KW-0732">Signal</keyword>
<dbReference type="ExpressionAtlas" id="A0A0Q3MLI1">
    <property type="expression patterns" value="baseline and differential"/>
</dbReference>
<reference evidence="3 4" key="1">
    <citation type="journal article" date="2010" name="Nature">
        <title>Genome sequencing and analysis of the model grass Brachypodium distachyon.</title>
        <authorList>
            <consortium name="International Brachypodium Initiative"/>
        </authorList>
    </citation>
    <scope>NUCLEOTIDE SEQUENCE [LARGE SCALE GENOMIC DNA]</scope>
    <source>
        <strain evidence="3 4">Bd21</strain>
    </source>
</reference>
<evidence type="ECO:0000256" key="1">
    <source>
        <dbReference type="SAM" id="MobiDB-lite"/>
    </source>
</evidence>
<dbReference type="Gramene" id="KQK05118">
    <property type="protein sequence ID" value="KQK05118"/>
    <property type="gene ID" value="BRADI_2g18120v3"/>
</dbReference>
<feature type="compositionally biased region" description="Basic residues" evidence="1">
    <location>
        <begin position="80"/>
        <end position="89"/>
    </location>
</feature>
<sequence length="89" mass="9781">MLAPKLKHIVAAILLMALLITAASGETSTAVSNERDTSSEVIKNDRVRLRHTMLEKRNSTNVLTEVLDYDYGGANSKHDPRGRRPGNGH</sequence>
<dbReference type="EMBL" id="CM000881">
    <property type="protein sequence ID" value="KQK05118.1"/>
    <property type="molecule type" value="Genomic_DNA"/>
</dbReference>
<feature type="signal peptide" evidence="2">
    <location>
        <begin position="1"/>
        <end position="25"/>
    </location>
</feature>
<gene>
    <name evidence="3" type="ORF">BRADI_2g18120v3</name>
</gene>
<keyword evidence="5" id="KW-1185">Reference proteome</keyword>
<dbReference type="InParanoid" id="A0A0Q3MLI1"/>
<dbReference type="EnsemblPlants" id="KQK05118">
    <property type="protein sequence ID" value="KQK05118"/>
    <property type="gene ID" value="BRADI_2g18120v3"/>
</dbReference>
<evidence type="ECO:0000313" key="3">
    <source>
        <dbReference type="EMBL" id="KQK05118.1"/>
    </source>
</evidence>
<protein>
    <submittedName>
        <fullName evidence="3 4">Uncharacterized protein</fullName>
    </submittedName>
</protein>
<feature type="chain" id="PRO_5036297601" evidence="2">
    <location>
        <begin position="26"/>
        <end position="89"/>
    </location>
</feature>
<accession>A0A0Q3MLI1</accession>
<dbReference type="AlphaFoldDB" id="A0A0Q3MLI1"/>
<dbReference type="Proteomes" id="UP000008810">
    <property type="component" value="Chromosome 2"/>
</dbReference>
<evidence type="ECO:0000313" key="5">
    <source>
        <dbReference type="Proteomes" id="UP000008810"/>
    </source>
</evidence>